<dbReference type="InterPro" id="IPR000276">
    <property type="entry name" value="GPCR_Rhodpsn"/>
</dbReference>
<keyword evidence="4 7" id="KW-0472">Membrane</keyword>
<evidence type="ECO:0000256" key="3">
    <source>
        <dbReference type="ARBA" id="ARBA00022989"/>
    </source>
</evidence>
<evidence type="ECO:0000256" key="6">
    <source>
        <dbReference type="SAM" id="MobiDB-lite"/>
    </source>
</evidence>
<name>A0ABD3VDU6_SINWO</name>
<feature type="region of interest" description="Disordered" evidence="6">
    <location>
        <begin position="412"/>
        <end position="432"/>
    </location>
</feature>
<dbReference type="InterPro" id="IPR017452">
    <property type="entry name" value="GPCR_Rhodpsn_7TM"/>
</dbReference>
<evidence type="ECO:0000256" key="2">
    <source>
        <dbReference type="ARBA" id="ARBA00022692"/>
    </source>
</evidence>
<evidence type="ECO:0000256" key="1">
    <source>
        <dbReference type="ARBA" id="ARBA00004370"/>
    </source>
</evidence>
<protein>
    <recommendedName>
        <fullName evidence="8">G-protein coupled receptors family 1 profile domain-containing protein</fullName>
    </recommendedName>
</protein>
<dbReference type="Proteomes" id="UP001634394">
    <property type="component" value="Unassembled WGS sequence"/>
</dbReference>
<dbReference type="GO" id="GO:0004930">
    <property type="term" value="F:G protein-coupled receptor activity"/>
    <property type="evidence" value="ECO:0007669"/>
    <property type="project" value="UniProtKB-KW"/>
</dbReference>
<feature type="compositionally biased region" description="Polar residues" evidence="6">
    <location>
        <begin position="412"/>
        <end position="423"/>
    </location>
</feature>
<evidence type="ECO:0000313" key="10">
    <source>
        <dbReference type="Proteomes" id="UP001634394"/>
    </source>
</evidence>
<keyword evidence="2 5" id="KW-0812">Transmembrane</keyword>
<proteinExistence type="inferred from homology"/>
<dbReference type="PANTHER" id="PTHR46641">
    <property type="entry name" value="FMRFAMIDE RECEPTOR-RELATED"/>
    <property type="match status" value="1"/>
</dbReference>
<feature type="transmembrane region" description="Helical" evidence="7">
    <location>
        <begin position="343"/>
        <end position="366"/>
    </location>
</feature>
<reference evidence="9 10" key="1">
    <citation type="submission" date="2024-11" db="EMBL/GenBank/DDBJ databases">
        <title>Chromosome-level genome assembly of the freshwater bivalve Anodonta woodiana.</title>
        <authorList>
            <person name="Chen X."/>
        </authorList>
    </citation>
    <scope>NUCLEOTIDE SEQUENCE [LARGE SCALE GENOMIC DNA]</scope>
    <source>
        <strain evidence="9">MN2024</strain>
        <tissue evidence="9">Gills</tissue>
    </source>
</reference>
<dbReference type="Gene3D" id="1.20.1070.10">
    <property type="entry name" value="Rhodopsin 7-helix transmembrane proteins"/>
    <property type="match status" value="1"/>
</dbReference>
<keyword evidence="5" id="KW-0807">Transducer</keyword>
<gene>
    <name evidence="9" type="ORF">ACJMK2_009947</name>
</gene>
<comment type="caution">
    <text evidence="9">The sequence shown here is derived from an EMBL/GenBank/DDBJ whole genome shotgun (WGS) entry which is preliminary data.</text>
</comment>
<dbReference type="EMBL" id="JBJQND010000012">
    <property type="protein sequence ID" value="KAL3859749.1"/>
    <property type="molecule type" value="Genomic_DNA"/>
</dbReference>
<comment type="similarity">
    <text evidence="5">Belongs to the G-protein coupled receptor 1 family.</text>
</comment>
<dbReference type="InterPro" id="IPR052954">
    <property type="entry name" value="GPCR-Ligand_Int"/>
</dbReference>
<feature type="transmembrane region" description="Helical" evidence="7">
    <location>
        <begin position="74"/>
        <end position="97"/>
    </location>
</feature>
<dbReference type="PROSITE" id="PS50262">
    <property type="entry name" value="G_PROTEIN_RECEP_F1_2"/>
    <property type="match status" value="1"/>
</dbReference>
<keyword evidence="3 7" id="KW-1133">Transmembrane helix</keyword>
<feature type="transmembrane region" description="Helical" evidence="7">
    <location>
        <begin position="190"/>
        <end position="209"/>
    </location>
</feature>
<keyword evidence="5" id="KW-0675">Receptor</keyword>
<feature type="domain" description="G-protein coupled receptors family 1 profile" evidence="8">
    <location>
        <begin position="89"/>
        <end position="364"/>
    </location>
</feature>
<accession>A0ABD3VDU6</accession>
<dbReference type="CDD" id="cd14978">
    <property type="entry name" value="7tmA_FMRFamide_R-like"/>
    <property type="match status" value="1"/>
</dbReference>
<dbReference type="PANTHER" id="PTHR46641:SF25">
    <property type="entry name" value="CNMAMIDE RECEPTOR-RELATED"/>
    <property type="match status" value="1"/>
</dbReference>
<organism evidence="9 10">
    <name type="scientific">Sinanodonta woodiana</name>
    <name type="common">Chinese pond mussel</name>
    <name type="synonym">Anodonta woodiana</name>
    <dbReference type="NCBI Taxonomy" id="1069815"/>
    <lineage>
        <taxon>Eukaryota</taxon>
        <taxon>Metazoa</taxon>
        <taxon>Spiralia</taxon>
        <taxon>Lophotrochozoa</taxon>
        <taxon>Mollusca</taxon>
        <taxon>Bivalvia</taxon>
        <taxon>Autobranchia</taxon>
        <taxon>Heteroconchia</taxon>
        <taxon>Palaeoheterodonta</taxon>
        <taxon>Unionida</taxon>
        <taxon>Unionoidea</taxon>
        <taxon>Unionidae</taxon>
        <taxon>Unioninae</taxon>
        <taxon>Sinanodonta</taxon>
    </lineage>
</organism>
<dbReference type="Pfam" id="PF00001">
    <property type="entry name" value="7tm_1"/>
    <property type="match status" value="1"/>
</dbReference>
<feature type="transmembrane region" description="Helical" evidence="7">
    <location>
        <begin position="303"/>
        <end position="331"/>
    </location>
</feature>
<dbReference type="GO" id="GO:0016020">
    <property type="term" value="C:membrane"/>
    <property type="evidence" value="ECO:0007669"/>
    <property type="project" value="UniProtKB-SubCell"/>
</dbReference>
<evidence type="ECO:0000256" key="4">
    <source>
        <dbReference type="ARBA" id="ARBA00023136"/>
    </source>
</evidence>
<keyword evidence="5" id="KW-0297">G-protein coupled receptor</keyword>
<feature type="transmembrane region" description="Helical" evidence="7">
    <location>
        <begin position="245"/>
        <end position="264"/>
    </location>
</feature>
<dbReference type="PRINTS" id="PR00237">
    <property type="entry name" value="GPCRRHODOPSN"/>
</dbReference>
<evidence type="ECO:0000259" key="8">
    <source>
        <dbReference type="PROSITE" id="PS50262"/>
    </source>
</evidence>
<dbReference type="PROSITE" id="PS00237">
    <property type="entry name" value="G_PROTEIN_RECEP_F1_1"/>
    <property type="match status" value="1"/>
</dbReference>
<evidence type="ECO:0000256" key="7">
    <source>
        <dbReference type="SAM" id="Phobius"/>
    </source>
</evidence>
<dbReference type="AlphaFoldDB" id="A0ABD3VDU6"/>
<sequence>MAQNGDSHMHATDINITAIVLQILRLPADERKQVFARFNINDEYQLLDTLLNGKSLQGDDIIRDVPAFSVHKRLLLYIPPILLLVGTFGNLFSFIILIRHVRKVSTYNYLTVLAIMDILVLYVGLLQLWIGELTDEIVNQGRWLCKIVIFLGYVSSDASVWLIIAVTVERFIAVCFPLKAYAMCNIRKARCIIFCVICLICIINVHFFWTVDLKSVSSNDTVGRKCEASDNHKVLVEVVWPWVDAAIYSFLPFVVITILNSLIVRQVFSAKQKRHQLQYILRSPKSVTRTMPSRNQGEGSKKLTCMLMSVSCTFLITTLPMNICLIVRAFWYSNDVKNYATFTLLTTIAKLLMYTNHSINFFLYCATGRKFRKQFQTMMCICCTLRDSKQLTNDSRSPGSMVLTRLNSTSSPKTIVVDPNSNFHSRRHRNVL</sequence>
<feature type="transmembrane region" description="Helical" evidence="7">
    <location>
        <begin position="109"/>
        <end position="130"/>
    </location>
</feature>
<dbReference type="SUPFAM" id="SSF81321">
    <property type="entry name" value="Family A G protein-coupled receptor-like"/>
    <property type="match status" value="1"/>
</dbReference>
<comment type="subcellular location">
    <subcellularLocation>
        <location evidence="1">Membrane</location>
    </subcellularLocation>
</comment>
<evidence type="ECO:0000313" key="9">
    <source>
        <dbReference type="EMBL" id="KAL3859749.1"/>
    </source>
</evidence>
<evidence type="ECO:0000256" key="5">
    <source>
        <dbReference type="RuleBase" id="RU000688"/>
    </source>
</evidence>
<keyword evidence="10" id="KW-1185">Reference proteome</keyword>